<dbReference type="Proteomes" id="UP000663877">
    <property type="component" value="Unassembled WGS sequence"/>
</dbReference>
<evidence type="ECO:0000256" key="1">
    <source>
        <dbReference type="SAM" id="SignalP"/>
    </source>
</evidence>
<dbReference type="Proteomes" id="UP000663832">
    <property type="component" value="Unassembled WGS sequence"/>
</dbReference>
<proteinExistence type="predicted"/>
<organism evidence="3 4">
    <name type="scientific">Adineta steineri</name>
    <dbReference type="NCBI Taxonomy" id="433720"/>
    <lineage>
        <taxon>Eukaryota</taxon>
        <taxon>Metazoa</taxon>
        <taxon>Spiralia</taxon>
        <taxon>Gnathifera</taxon>
        <taxon>Rotifera</taxon>
        <taxon>Eurotatoria</taxon>
        <taxon>Bdelloidea</taxon>
        <taxon>Adinetida</taxon>
        <taxon>Adinetidae</taxon>
        <taxon>Adineta</taxon>
    </lineage>
</organism>
<keyword evidence="4" id="KW-1185">Reference proteome</keyword>
<evidence type="ECO:0000313" key="3">
    <source>
        <dbReference type="EMBL" id="CAF1571132.1"/>
    </source>
</evidence>
<evidence type="ECO:0000313" key="4">
    <source>
        <dbReference type="Proteomes" id="UP000663832"/>
    </source>
</evidence>
<dbReference type="EMBL" id="CAJNOM010000847">
    <property type="protein sequence ID" value="CAF1571132.1"/>
    <property type="molecule type" value="Genomic_DNA"/>
</dbReference>
<protein>
    <submittedName>
        <fullName evidence="3">Uncharacterized protein</fullName>
    </submittedName>
</protein>
<comment type="caution">
    <text evidence="3">The sequence shown here is derived from an EMBL/GenBank/DDBJ whole genome shotgun (WGS) entry which is preliminary data.</text>
</comment>
<feature type="chain" id="PRO_5036229332" evidence="1">
    <location>
        <begin position="23"/>
        <end position="97"/>
    </location>
</feature>
<dbReference type="EMBL" id="CAJNOI010001005">
    <property type="protein sequence ID" value="CAF1371900.1"/>
    <property type="molecule type" value="Genomic_DNA"/>
</dbReference>
<dbReference type="AlphaFoldDB" id="A0A815YIY6"/>
<reference evidence="3" key="1">
    <citation type="submission" date="2021-02" db="EMBL/GenBank/DDBJ databases">
        <authorList>
            <person name="Nowell W R."/>
        </authorList>
    </citation>
    <scope>NUCLEOTIDE SEQUENCE</scope>
</reference>
<accession>A0A815YIY6</accession>
<evidence type="ECO:0000313" key="2">
    <source>
        <dbReference type="EMBL" id="CAF1371900.1"/>
    </source>
</evidence>
<gene>
    <name evidence="2" type="ORF">BJG266_LOCUS36076</name>
    <name evidence="3" type="ORF">QVE165_LOCUS48845</name>
</gene>
<sequence>MSHYKTMFYLFLILVIMKICYGAKARSCAKYDQPCRSAFQCCGYDADPRCVTCRPRYHIFGTKICSRRWYTTNRNNPCSQVPRRYGCGGDGDRCGRK</sequence>
<dbReference type="OrthoDB" id="10277595at2759"/>
<keyword evidence="1" id="KW-0732">Signal</keyword>
<feature type="signal peptide" evidence="1">
    <location>
        <begin position="1"/>
        <end position="22"/>
    </location>
</feature>
<name>A0A815YIY6_9BILA</name>